<dbReference type="GO" id="GO:0005886">
    <property type="term" value="C:plasma membrane"/>
    <property type="evidence" value="ECO:0007669"/>
    <property type="project" value="UniProtKB-SubCell"/>
</dbReference>
<evidence type="ECO:0000256" key="5">
    <source>
        <dbReference type="ARBA" id="ARBA00023136"/>
    </source>
</evidence>
<keyword evidence="5 6" id="KW-0472">Membrane</keyword>
<organism evidence="8 9">
    <name type="scientific">Candidatus Microbacterium stercoravium</name>
    <dbReference type="NCBI Taxonomy" id="2838697"/>
    <lineage>
        <taxon>Bacteria</taxon>
        <taxon>Bacillati</taxon>
        <taxon>Actinomycetota</taxon>
        <taxon>Actinomycetes</taxon>
        <taxon>Micrococcales</taxon>
        <taxon>Microbacteriaceae</taxon>
        <taxon>Microbacterium</taxon>
    </lineage>
</organism>
<accession>A0A9D2H344</accession>
<evidence type="ECO:0000256" key="1">
    <source>
        <dbReference type="ARBA" id="ARBA00004651"/>
    </source>
</evidence>
<evidence type="ECO:0000313" key="9">
    <source>
        <dbReference type="Proteomes" id="UP000824220"/>
    </source>
</evidence>
<dbReference type="Proteomes" id="UP000824220">
    <property type="component" value="Unassembled WGS sequence"/>
</dbReference>
<comment type="caution">
    <text evidence="8">The sequence shown here is derived from an EMBL/GenBank/DDBJ whole genome shotgun (WGS) entry which is preliminary data.</text>
</comment>
<sequence>MKRSGARPAPDPAGTLLSLAVLLGSGASPTRAWRHLAEGGDPSAARITGRVDDGETLVEAIAGERDSDAAWGDVAAAWEIAESVGAPLAETLRSVADSLRDAAELRDDVRVALAEPTSSARVMLWLPLLGLVVAAGLGLDPFGVLFTTPLGGICLGLGIALILLARIWTRRLVRRAQPAPGTPGMHEELLAAALSGGISVGRARAVLAACDEWSISARRDSGQADRVLALSRAAGVPAVELLRASAAHARHLARTDGRLRGSRLGTRLLIPMGVCTLPAFLLLGVAPMLLSVVSATPIPAFAG</sequence>
<dbReference type="Pfam" id="PF00482">
    <property type="entry name" value="T2SSF"/>
    <property type="match status" value="1"/>
</dbReference>
<evidence type="ECO:0000256" key="4">
    <source>
        <dbReference type="ARBA" id="ARBA00022989"/>
    </source>
</evidence>
<keyword evidence="4 6" id="KW-1133">Transmembrane helix</keyword>
<feature type="domain" description="Type II secretion system protein GspF" evidence="7">
    <location>
        <begin position="17"/>
        <end position="133"/>
    </location>
</feature>
<dbReference type="PANTHER" id="PTHR35007:SF4">
    <property type="entry name" value="CONSERVED TRANSMEMBRANE PROTEIN-RELATED"/>
    <property type="match status" value="1"/>
</dbReference>
<evidence type="ECO:0000256" key="2">
    <source>
        <dbReference type="ARBA" id="ARBA00022475"/>
    </source>
</evidence>
<keyword evidence="2" id="KW-1003">Cell membrane</keyword>
<gene>
    <name evidence="8" type="ORF">H9800_02640</name>
</gene>
<reference evidence="8" key="2">
    <citation type="submission" date="2021-04" db="EMBL/GenBank/DDBJ databases">
        <authorList>
            <person name="Gilroy R."/>
        </authorList>
    </citation>
    <scope>NUCLEOTIDE SEQUENCE</scope>
    <source>
        <strain evidence="8">ChiHjej8B7-3636</strain>
    </source>
</reference>
<keyword evidence="3 6" id="KW-0812">Transmembrane</keyword>
<dbReference type="InterPro" id="IPR018076">
    <property type="entry name" value="T2SS_GspF_dom"/>
</dbReference>
<dbReference type="Gene3D" id="1.20.81.30">
    <property type="entry name" value="Type II secretion system (T2SS), domain F"/>
    <property type="match status" value="1"/>
</dbReference>
<dbReference type="InterPro" id="IPR042094">
    <property type="entry name" value="T2SS_GspF_sf"/>
</dbReference>
<feature type="transmembrane region" description="Helical" evidence="6">
    <location>
        <begin position="145"/>
        <end position="165"/>
    </location>
</feature>
<evidence type="ECO:0000256" key="6">
    <source>
        <dbReference type="SAM" id="Phobius"/>
    </source>
</evidence>
<evidence type="ECO:0000313" key="8">
    <source>
        <dbReference type="EMBL" id="HJA03742.1"/>
    </source>
</evidence>
<name>A0A9D2H344_9MICO</name>
<protein>
    <submittedName>
        <fullName evidence="8">Type II secretion system F family protein</fullName>
    </submittedName>
</protein>
<dbReference type="EMBL" id="DXAM01000040">
    <property type="protein sequence ID" value="HJA03742.1"/>
    <property type="molecule type" value="Genomic_DNA"/>
</dbReference>
<dbReference type="AlphaFoldDB" id="A0A9D2H344"/>
<feature type="transmembrane region" description="Helical" evidence="6">
    <location>
        <begin position="268"/>
        <end position="290"/>
    </location>
</feature>
<comment type="subcellular location">
    <subcellularLocation>
        <location evidence="1">Cell membrane</location>
        <topology evidence="1">Multi-pass membrane protein</topology>
    </subcellularLocation>
</comment>
<feature type="transmembrane region" description="Helical" evidence="6">
    <location>
        <begin position="122"/>
        <end position="139"/>
    </location>
</feature>
<evidence type="ECO:0000259" key="7">
    <source>
        <dbReference type="Pfam" id="PF00482"/>
    </source>
</evidence>
<dbReference type="PANTHER" id="PTHR35007">
    <property type="entry name" value="INTEGRAL MEMBRANE PROTEIN-RELATED"/>
    <property type="match status" value="1"/>
</dbReference>
<reference evidence="8" key="1">
    <citation type="journal article" date="2021" name="PeerJ">
        <title>Extensive microbial diversity within the chicken gut microbiome revealed by metagenomics and culture.</title>
        <authorList>
            <person name="Gilroy R."/>
            <person name="Ravi A."/>
            <person name="Getino M."/>
            <person name="Pursley I."/>
            <person name="Horton D.L."/>
            <person name="Alikhan N.F."/>
            <person name="Baker D."/>
            <person name="Gharbi K."/>
            <person name="Hall N."/>
            <person name="Watson M."/>
            <person name="Adriaenssens E.M."/>
            <person name="Foster-Nyarko E."/>
            <person name="Jarju S."/>
            <person name="Secka A."/>
            <person name="Antonio M."/>
            <person name="Oren A."/>
            <person name="Chaudhuri R.R."/>
            <person name="La Ragione R."/>
            <person name="Hildebrand F."/>
            <person name="Pallen M.J."/>
        </authorList>
    </citation>
    <scope>NUCLEOTIDE SEQUENCE</scope>
    <source>
        <strain evidence="8">ChiHjej8B7-3636</strain>
    </source>
</reference>
<evidence type="ECO:0000256" key="3">
    <source>
        <dbReference type="ARBA" id="ARBA00022692"/>
    </source>
</evidence>
<proteinExistence type="predicted"/>